<gene>
    <name evidence="13" type="ORF">AMATHDRAFT_64230</name>
</gene>
<dbReference type="STRING" id="703135.A0A2A9NMI3"/>
<protein>
    <recommendedName>
        <fullName evidence="12">Cytochrome b561 domain-containing protein</fullName>
    </recommendedName>
</protein>
<dbReference type="PANTHER" id="PTHR15422">
    <property type="entry name" value="OS05G0565100 PROTEIN"/>
    <property type="match status" value="1"/>
</dbReference>
<dbReference type="Gene3D" id="1.20.120.1770">
    <property type="match status" value="1"/>
</dbReference>
<keyword evidence="4" id="KW-0349">Heme</keyword>
<feature type="transmembrane region" description="Helical" evidence="11">
    <location>
        <begin position="168"/>
        <end position="188"/>
    </location>
</feature>
<dbReference type="GO" id="GO:0046872">
    <property type="term" value="F:metal ion binding"/>
    <property type="evidence" value="ECO:0007669"/>
    <property type="project" value="UniProtKB-KW"/>
</dbReference>
<keyword evidence="3" id="KW-0813">Transport</keyword>
<feature type="domain" description="Cytochrome b561" evidence="12">
    <location>
        <begin position="1"/>
        <end position="186"/>
    </location>
</feature>
<evidence type="ECO:0000256" key="6">
    <source>
        <dbReference type="ARBA" id="ARBA00022723"/>
    </source>
</evidence>
<organism evidence="13 14">
    <name type="scientific">Amanita thiersii Skay4041</name>
    <dbReference type="NCBI Taxonomy" id="703135"/>
    <lineage>
        <taxon>Eukaryota</taxon>
        <taxon>Fungi</taxon>
        <taxon>Dikarya</taxon>
        <taxon>Basidiomycota</taxon>
        <taxon>Agaricomycotina</taxon>
        <taxon>Agaricomycetes</taxon>
        <taxon>Agaricomycetidae</taxon>
        <taxon>Agaricales</taxon>
        <taxon>Pluteineae</taxon>
        <taxon>Amanitaceae</taxon>
        <taxon>Amanita</taxon>
    </lineage>
</organism>
<proteinExistence type="predicted"/>
<dbReference type="GO" id="GO:0020037">
    <property type="term" value="F:heme binding"/>
    <property type="evidence" value="ECO:0007669"/>
    <property type="project" value="TreeGrafter"/>
</dbReference>
<reference evidence="13 14" key="1">
    <citation type="submission" date="2014-02" db="EMBL/GenBank/DDBJ databases">
        <title>Transposable element dynamics among asymbiotic and ectomycorrhizal Amanita fungi.</title>
        <authorList>
            <consortium name="DOE Joint Genome Institute"/>
            <person name="Hess J."/>
            <person name="Skrede I."/>
            <person name="Wolfe B."/>
            <person name="LaButti K."/>
            <person name="Ohm R.A."/>
            <person name="Grigoriev I.V."/>
            <person name="Pringle A."/>
        </authorList>
    </citation>
    <scope>NUCLEOTIDE SEQUENCE [LARGE SCALE GENOMIC DNA]</scope>
    <source>
        <strain evidence="13 14">SKay4041</strain>
    </source>
</reference>
<evidence type="ECO:0000256" key="11">
    <source>
        <dbReference type="SAM" id="Phobius"/>
    </source>
</evidence>
<evidence type="ECO:0000256" key="1">
    <source>
        <dbReference type="ARBA" id="ARBA00001970"/>
    </source>
</evidence>
<dbReference type="GO" id="GO:0016020">
    <property type="term" value="C:membrane"/>
    <property type="evidence" value="ECO:0007669"/>
    <property type="project" value="UniProtKB-SubCell"/>
</dbReference>
<keyword evidence="6" id="KW-0479">Metal-binding</keyword>
<name>A0A2A9NMI3_9AGAR</name>
<keyword evidence="14" id="KW-1185">Reference proteome</keyword>
<keyword evidence="7" id="KW-0249">Electron transport</keyword>
<evidence type="ECO:0000313" key="14">
    <source>
        <dbReference type="Proteomes" id="UP000242287"/>
    </source>
</evidence>
<evidence type="ECO:0000256" key="3">
    <source>
        <dbReference type="ARBA" id="ARBA00022448"/>
    </source>
</evidence>
<dbReference type="OrthoDB" id="366214at2759"/>
<sequence length="214" mass="24392">MSSVQLSLLPLEKQARNHALLCSIGFLVLLPVGVLLARYARTFTNKWWYVHFVVQLVIAGPVIWAGWSLGYRTSEDLHYPHFKQSEHQKVGLALLILYLVQLVLGLFVHFFKFPSIFRGYRAPHNYLHVVIGLATLALAQFQVHYGLFTEWPTATGGLHMVPQSAKRAWLALLIVFWVLYGLGMALIPRQFDQEREFRAKNFKESSEGGILNGD</sequence>
<evidence type="ECO:0000256" key="8">
    <source>
        <dbReference type="ARBA" id="ARBA00022989"/>
    </source>
</evidence>
<accession>A0A2A9NMI3</accession>
<dbReference type="Proteomes" id="UP000242287">
    <property type="component" value="Unassembled WGS sequence"/>
</dbReference>
<dbReference type="SMART" id="SM00665">
    <property type="entry name" value="B561"/>
    <property type="match status" value="1"/>
</dbReference>
<dbReference type="PROSITE" id="PS50939">
    <property type="entry name" value="CYTOCHROME_B561"/>
    <property type="match status" value="1"/>
</dbReference>
<evidence type="ECO:0000256" key="7">
    <source>
        <dbReference type="ARBA" id="ARBA00022982"/>
    </source>
</evidence>
<keyword evidence="9" id="KW-0408">Iron</keyword>
<dbReference type="PANTHER" id="PTHR15422:SF24">
    <property type="entry name" value="DOMON RELATED DOMAIN-CONTAINING PROTEIN"/>
    <property type="match status" value="1"/>
</dbReference>
<dbReference type="InterPro" id="IPR045150">
    <property type="entry name" value="CYB561D1/2"/>
</dbReference>
<keyword evidence="5 11" id="KW-0812">Transmembrane</keyword>
<dbReference type="AlphaFoldDB" id="A0A2A9NMI3"/>
<feature type="transmembrane region" description="Helical" evidence="11">
    <location>
        <begin position="18"/>
        <end position="37"/>
    </location>
</feature>
<dbReference type="GO" id="GO:0140575">
    <property type="term" value="F:transmembrane monodehydroascorbate reductase activity"/>
    <property type="evidence" value="ECO:0007669"/>
    <property type="project" value="InterPro"/>
</dbReference>
<evidence type="ECO:0000256" key="4">
    <source>
        <dbReference type="ARBA" id="ARBA00022617"/>
    </source>
</evidence>
<evidence type="ECO:0000256" key="2">
    <source>
        <dbReference type="ARBA" id="ARBA00004141"/>
    </source>
</evidence>
<keyword evidence="10 11" id="KW-0472">Membrane</keyword>
<feature type="transmembrane region" description="Helical" evidence="11">
    <location>
        <begin position="90"/>
        <end position="113"/>
    </location>
</feature>
<feature type="transmembrane region" description="Helical" evidence="11">
    <location>
        <begin position="49"/>
        <end position="70"/>
    </location>
</feature>
<evidence type="ECO:0000256" key="10">
    <source>
        <dbReference type="ARBA" id="ARBA00023136"/>
    </source>
</evidence>
<feature type="transmembrane region" description="Helical" evidence="11">
    <location>
        <begin position="125"/>
        <end position="148"/>
    </location>
</feature>
<dbReference type="Pfam" id="PF03188">
    <property type="entry name" value="Cytochrom_B561"/>
    <property type="match status" value="1"/>
</dbReference>
<evidence type="ECO:0000259" key="12">
    <source>
        <dbReference type="PROSITE" id="PS50939"/>
    </source>
</evidence>
<dbReference type="InterPro" id="IPR006593">
    <property type="entry name" value="Cyt_b561/ferric_Rdtase_TM"/>
</dbReference>
<evidence type="ECO:0000256" key="5">
    <source>
        <dbReference type="ARBA" id="ARBA00022692"/>
    </source>
</evidence>
<evidence type="ECO:0000313" key="13">
    <source>
        <dbReference type="EMBL" id="PFH48966.1"/>
    </source>
</evidence>
<dbReference type="CDD" id="cd08760">
    <property type="entry name" value="Cyt_b561_FRRS1_like"/>
    <property type="match status" value="1"/>
</dbReference>
<comment type="cofactor">
    <cofactor evidence="1">
        <name>heme b</name>
        <dbReference type="ChEBI" id="CHEBI:60344"/>
    </cofactor>
</comment>
<keyword evidence="8 11" id="KW-1133">Transmembrane helix</keyword>
<evidence type="ECO:0000256" key="9">
    <source>
        <dbReference type="ARBA" id="ARBA00023004"/>
    </source>
</evidence>
<dbReference type="EMBL" id="KZ302044">
    <property type="protein sequence ID" value="PFH48966.1"/>
    <property type="molecule type" value="Genomic_DNA"/>
</dbReference>
<comment type="subcellular location">
    <subcellularLocation>
        <location evidence="2">Membrane</location>
        <topology evidence="2">Multi-pass membrane protein</topology>
    </subcellularLocation>
</comment>